<keyword evidence="2 6" id="KW-0812">Transmembrane</keyword>
<evidence type="ECO:0000256" key="2">
    <source>
        <dbReference type="ARBA" id="ARBA00022692"/>
    </source>
</evidence>
<feature type="transmembrane region" description="Helical" evidence="6">
    <location>
        <begin position="94"/>
        <end position="119"/>
    </location>
</feature>
<feature type="domain" description="EF-hand" evidence="7">
    <location>
        <begin position="143"/>
        <end position="178"/>
    </location>
</feature>
<dbReference type="SUPFAM" id="SSF47473">
    <property type="entry name" value="EF-hand"/>
    <property type="match status" value="1"/>
</dbReference>
<dbReference type="Gene3D" id="1.10.287.70">
    <property type="match status" value="1"/>
</dbReference>
<name>A0A7S0AQT2_9DINO</name>
<dbReference type="GO" id="GO:0005509">
    <property type="term" value="F:calcium ion binding"/>
    <property type="evidence" value="ECO:0007669"/>
    <property type="project" value="InterPro"/>
</dbReference>
<evidence type="ECO:0000256" key="6">
    <source>
        <dbReference type="SAM" id="Phobius"/>
    </source>
</evidence>
<gene>
    <name evidence="8" type="ORF">PBAH0796_LOCUS20351</name>
</gene>
<dbReference type="InterPro" id="IPR018247">
    <property type="entry name" value="EF_Hand_1_Ca_BS"/>
</dbReference>
<dbReference type="AlphaFoldDB" id="A0A7S0AQT2"/>
<reference evidence="8" key="1">
    <citation type="submission" date="2021-01" db="EMBL/GenBank/DDBJ databases">
        <authorList>
            <person name="Corre E."/>
            <person name="Pelletier E."/>
            <person name="Niang G."/>
            <person name="Scheremetjew M."/>
            <person name="Finn R."/>
            <person name="Kale V."/>
            <person name="Holt S."/>
            <person name="Cochrane G."/>
            <person name="Meng A."/>
            <person name="Brown T."/>
            <person name="Cohen L."/>
        </authorList>
    </citation>
    <scope>NUCLEOTIDE SEQUENCE</scope>
    <source>
        <strain evidence="8">Pbaha01</strain>
    </source>
</reference>
<sequence>MRLMVCSILMSLASLSWALLLLFIIMYTFSIVFMQGAIMYLQDPTSSREADSIRDGVVLWYGSVFETMYTLLASIVGGADWMDVVRPLEKISMVYRLLFSFYIVFVVIGVLNVLTGIFVERACEMSGLDRDLVIQTQLKRDETFLTEMTRIFQEADADGSGTVTWEEFKGYLENDRVKAYFTAQQLDAFDARTLFDILNDGNGDEMNIQSFIVGCQRLKGLAKGVDLVAVLQETRLLNRKVKAIMRLLDGGAPACVATLETCRLPSKTSGAGVFGDVG</sequence>
<dbReference type="InterPro" id="IPR005821">
    <property type="entry name" value="Ion_trans_dom"/>
</dbReference>
<keyword evidence="4 6" id="KW-1133">Transmembrane helix</keyword>
<feature type="transmembrane region" description="Helical" evidence="6">
    <location>
        <begin position="12"/>
        <end position="38"/>
    </location>
</feature>
<evidence type="ECO:0000256" key="3">
    <source>
        <dbReference type="ARBA" id="ARBA00022837"/>
    </source>
</evidence>
<protein>
    <recommendedName>
        <fullName evidence="7">EF-hand domain-containing protein</fullName>
    </recommendedName>
</protein>
<dbReference type="GO" id="GO:0005216">
    <property type="term" value="F:monoatomic ion channel activity"/>
    <property type="evidence" value="ECO:0007669"/>
    <property type="project" value="InterPro"/>
</dbReference>
<organism evidence="8">
    <name type="scientific">Pyrodinium bahamense</name>
    <dbReference type="NCBI Taxonomy" id="73915"/>
    <lineage>
        <taxon>Eukaryota</taxon>
        <taxon>Sar</taxon>
        <taxon>Alveolata</taxon>
        <taxon>Dinophyceae</taxon>
        <taxon>Gonyaulacales</taxon>
        <taxon>Pyrocystaceae</taxon>
        <taxon>Pyrodinium</taxon>
    </lineage>
</organism>
<keyword evidence="5 6" id="KW-0472">Membrane</keyword>
<accession>A0A7S0AQT2</accession>
<dbReference type="InterPro" id="IPR002048">
    <property type="entry name" value="EF_hand_dom"/>
</dbReference>
<proteinExistence type="predicted"/>
<comment type="subcellular location">
    <subcellularLocation>
        <location evidence="1">Membrane</location>
        <topology evidence="1">Multi-pass membrane protein</topology>
    </subcellularLocation>
</comment>
<dbReference type="InterPro" id="IPR011992">
    <property type="entry name" value="EF-hand-dom_pair"/>
</dbReference>
<evidence type="ECO:0000313" key="8">
    <source>
        <dbReference type="EMBL" id="CAD8371410.1"/>
    </source>
</evidence>
<dbReference type="EMBL" id="HBEG01033321">
    <property type="protein sequence ID" value="CAD8371410.1"/>
    <property type="molecule type" value="Transcribed_RNA"/>
</dbReference>
<evidence type="ECO:0000256" key="4">
    <source>
        <dbReference type="ARBA" id="ARBA00022989"/>
    </source>
</evidence>
<dbReference type="Pfam" id="PF00520">
    <property type="entry name" value="Ion_trans"/>
    <property type="match status" value="1"/>
</dbReference>
<evidence type="ECO:0000256" key="5">
    <source>
        <dbReference type="ARBA" id="ARBA00023136"/>
    </source>
</evidence>
<keyword evidence="3" id="KW-0106">Calcium</keyword>
<dbReference type="PROSITE" id="PS50222">
    <property type="entry name" value="EF_HAND_2"/>
    <property type="match status" value="1"/>
</dbReference>
<dbReference type="PROSITE" id="PS00018">
    <property type="entry name" value="EF_HAND_1"/>
    <property type="match status" value="1"/>
</dbReference>
<evidence type="ECO:0000259" key="7">
    <source>
        <dbReference type="PROSITE" id="PS50222"/>
    </source>
</evidence>
<dbReference type="Gene3D" id="1.10.238.10">
    <property type="entry name" value="EF-hand"/>
    <property type="match status" value="1"/>
</dbReference>
<dbReference type="Pfam" id="PF00036">
    <property type="entry name" value="EF-hand_1"/>
    <property type="match status" value="1"/>
</dbReference>
<feature type="transmembrane region" description="Helical" evidence="6">
    <location>
        <begin position="58"/>
        <end position="82"/>
    </location>
</feature>
<evidence type="ECO:0000256" key="1">
    <source>
        <dbReference type="ARBA" id="ARBA00004141"/>
    </source>
</evidence>
<dbReference type="GO" id="GO:0016020">
    <property type="term" value="C:membrane"/>
    <property type="evidence" value="ECO:0007669"/>
    <property type="project" value="UniProtKB-SubCell"/>
</dbReference>